<dbReference type="Gene3D" id="3.30.70.1710">
    <property type="match status" value="1"/>
</dbReference>
<dbReference type="InterPro" id="IPR000249">
    <property type="entry name" value="BMC_dom"/>
</dbReference>
<sequence>MANQAVGFIEAEGFVPIFDAVDAMVKATNVVVEGVVRLGGGLVAVAISGDLATVEEASEIAEETAKAISGGSVSSIVFANPCDPVAALAAHPGLLEGS</sequence>
<dbReference type="InterPro" id="IPR044872">
    <property type="entry name" value="CcmK/CsoS1_BMC"/>
</dbReference>
<dbReference type="PANTHER" id="PTHR33941">
    <property type="entry name" value="PROPANEDIOL UTILIZATION PROTEIN PDUA"/>
    <property type="match status" value="1"/>
</dbReference>
<dbReference type="EMBL" id="FWXV01000015">
    <property type="protein sequence ID" value="SMD26596.1"/>
    <property type="molecule type" value="Genomic_DNA"/>
</dbReference>
<dbReference type="GO" id="GO:0031469">
    <property type="term" value="C:bacterial microcompartment"/>
    <property type="evidence" value="ECO:0007669"/>
    <property type="project" value="UniProtKB-SubCell"/>
</dbReference>
<dbReference type="InterPro" id="IPR050575">
    <property type="entry name" value="BMC_shell"/>
</dbReference>
<organism evidence="5 6">
    <name type="scientific">Kibdelosporangium aridum</name>
    <dbReference type="NCBI Taxonomy" id="2030"/>
    <lineage>
        <taxon>Bacteria</taxon>
        <taxon>Bacillati</taxon>
        <taxon>Actinomycetota</taxon>
        <taxon>Actinomycetes</taxon>
        <taxon>Pseudonocardiales</taxon>
        <taxon>Pseudonocardiaceae</taxon>
        <taxon>Kibdelosporangium</taxon>
    </lineage>
</organism>
<proteinExistence type="inferred from homology"/>
<evidence type="ECO:0000313" key="5">
    <source>
        <dbReference type="EMBL" id="SMD26596.1"/>
    </source>
</evidence>
<comment type="subcellular location">
    <subcellularLocation>
        <location evidence="1">Bacterial microcompartment</location>
    </subcellularLocation>
</comment>
<dbReference type="Pfam" id="PF00936">
    <property type="entry name" value="BMC"/>
    <property type="match status" value="1"/>
</dbReference>
<keyword evidence="2" id="KW-1283">Bacterial microcompartment</keyword>
<dbReference type="InterPro" id="IPR037233">
    <property type="entry name" value="CcmK-like_sf"/>
</dbReference>
<feature type="domain" description="BMC" evidence="4">
    <location>
        <begin position="5"/>
        <end position="90"/>
    </location>
</feature>
<gene>
    <name evidence="5" type="ORF">SAMN05661093_10179</name>
</gene>
<dbReference type="OrthoDB" id="5296101at2"/>
<evidence type="ECO:0000256" key="2">
    <source>
        <dbReference type="ARBA" id="ARBA00024446"/>
    </source>
</evidence>
<dbReference type="RefSeq" id="WP_033387599.1">
    <property type="nucleotide sequence ID" value="NZ_FWXV01000015.1"/>
</dbReference>
<dbReference type="SMART" id="SM00877">
    <property type="entry name" value="BMC"/>
    <property type="match status" value="1"/>
</dbReference>
<evidence type="ECO:0000259" key="4">
    <source>
        <dbReference type="PROSITE" id="PS51930"/>
    </source>
</evidence>
<dbReference type="PANTHER" id="PTHR33941:SF11">
    <property type="entry name" value="BACTERIAL MICROCOMPARTMENT SHELL PROTEIN PDUJ"/>
    <property type="match status" value="1"/>
</dbReference>
<evidence type="ECO:0000256" key="3">
    <source>
        <dbReference type="PROSITE-ProRule" id="PRU01278"/>
    </source>
</evidence>
<keyword evidence="6" id="KW-1185">Reference proteome</keyword>
<dbReference type="PROSITE" id="PS51930">
    <property type="entry name" value="BMC_2"/>
    <property type="match status" value="1"/>
</dbReference>
<reference evidence="5 6" key="1">
    <citation type="submission" date="2017-04" db="EMBL/GenBank/DDBJ databases">
        <authorList>
            <person name="Afonso C.L."/>
            <person name="Miller P.J."/>
            <person name="Scott M.A."/>
            <person name="Spackman E."/>
            <person name="Goraichik I."/>
            <person name="Dimitrov K.M."/>
            <person name="Suarez D.L."/>
            <person name="Swayne D.E."/>
        </authorList>
    </citation>
    <scope>NUCLEOTIDE SEQUENCE [LARGE SCALE GENOMIC DNA]</scope>
    <source>
        <strain evidence="5 6">DSM 43828</strain>
    </source>
</reference>
<comment type="similarity">
    <text evidence="3">Belongs to the bacterial microcompartments protein family.</text>
</comment>
<dbReference type="AlphaFoldDB" id="A0A1W2FY70"/>
<evidence type="ECO:0000256" key="1">
    <source>
        <dbReference type="ARBA" id="ARBA00024322"/>
    </source>
</evidence>
<dbReference type="SUPFAM" id="SSF143414">
    <property type="entry name" value="CcmK-like"/>
    <property type="match status" value="1"/>
</dbReference>
<protein>
    <submittedName>
        <fullName evidence="5">BMC domain-containing protein</fullName>
    </submittedName>
</protein>
<evidence type="ECO:0000313" key="6">
    <source>
        <dbReference type="Proteomes" id="UP000192674"/>
    </source>
</evidence>
<name>A0A1W2FY70_KIBAR</name>
<dbReference type="Proteomes" id="UP000192674">
    <property type="component" value="Unassembled WGS sequence"/>
</dbReference>
<accession>A0A1W2FY70</accession>